<feature type="transmembrane region" description="Helical" evidence="1">
    <location>
        <begin position="12"/>
        <end position="30"/>
    </location>
</feature>
<dbReference type="EMBL" id="FNVA01000003">
    <property type="protein sequence ID" value="SEG18847.1"/>
    <property type="molecule type" value="Genomic_DNA"/>
</dbReference>
<feature type="transmembrane region" description="Helical" evidence="1">
    <location>
        <begin position="329"/>
        <end position="348"/>
    </location>
</feature>
<protein>
    <recommendedName>
        <fullName evidence="4">Glycosyltransferase RgtA/B/C/D-like domain-containing protein</fullName>
    </recommendedName>
</protein>
<keyword evidence="1" id="KW-0812">Transmembrane</keyword>
<gene>
    <name evidence="2" type="ORF">SAMN05421819_2117</name>
</gene>
<feature type="transmembrane region" description="Helical" evidence="1">
    <location>
        <begin position="85"/>
        <end position="106"/>
    </location>
</feature>
<name>A0A1H5Y573_9BACT</name>
<dbReference type="AlphaFoldDB" id="A0A1H5Y573"/>
<accession>A0A1H5Y573</accession>
<evidence type="ECO:0000256" key="1">
    <source>
        <dbReference type="SAM" id="Phobius"/>
    </source>
</evidence>
<keyword evidence="1" id="KW-0472">Membrane</keyword>
<feature type="transmembrane region" description="Helical" evidence="1">
    <location>
        <begin position="265"/>
        <end position="286"/>
    </location>
</feature>
<feature type="transmembrane region" description="Helical" evidence="1">
    <location>
        <begin position="138"/>
        <end position="156"/>
    </location>
</feature>
<dbReference type="RefSeq" id="WP_103933011.1">
    <property type="nucleotide sequence ID" value="NZ_FNVA01000003.1"/>
</dbReference>
<keyword evidence="1" id="KW-1133">Transmembrane helix</keyword>
<feature type="transmembrane region" description="Helical" evidence="1">
    <location>
        <begin position="360"/>
        <end position="380"/>
    </location>
</feature>
<proteinExistence type="predicted"/>
<reference evidence="2 3" key="1">
    <citation type="submission" date="2016-10" db="EMBL/GenBank/DDBJ databases">
        <authorList>
            <person name="de Groot N.N."/>
        </authorList>
    </citation>
    <scope>NUCLEOTIDE SEQUENCE [LARGE SCALE GENOMIC DNA]</scope>
    <source>
        <strain evidence="2 3">DSM 22489</strain>
    </source>
</reference>
<evidence type="ECO:0000313" key="2">
    <source>
        <dbReference type="EMBL" id="SEG18847.1"/>
    </source>
</evidence>
<feature type="transmembrane region" description="Helical" evidence="1">
    <location>
        <begin position="165"/>
        <end position="181"/>
    </location>
</feature>
<keyword evidence="3" id="KW-1185">Reference proteome</keyword>
<sequence length="526" mass="58925">MPDAGKQRRLTFVALIFGFVSIGAYCVLISRGRTLWSDELFSWVLVTDPSFAHMMRAWKGGADGGGIAFYLLCRGWLSLFGQSHLAYRAFSASCCFAAWALMLAALRRYYRAGIAFLALVVVWFGSSIILWQMVQTRFYGLLFAATAAALYVTLLGRKDRPFQSWAHWGLIVGTFLLHLLLVNTHPLGLLDSACLLAGAAVADWMAGRRRFSLHLAALMAWPSLWLSREALRNSAAVGRPWFWTTRPHIREWLDLWDPITFQSQGVLRLTHVMVALGGVLVIALVARPSVRSAARPRLDLLLPATALGLTPLPVFLLSQHGTSIFVDRYLIASLLGVTVWFAEAFTQTLSVATPSRHQRLVLGIGTSALLAFCLVKLGFYPRYLRQPSHDFTILLSQRVGDTALPLAIPRVDLCDVMVAEAQQPHPRVLCPLDWPFALSPLAARGEVSGYHEMENWRTFGYYSGSLIEADEFLRNTPHFLVLDSPTTPWLKFRIFPSTQWTAIHLRDLRVGSDDEQLWEVARKDGR</sequence>
<feature type="transmembrane region" description="Helical" evidence="1">
    <location>
        <begin position="298"/>
        <end position="317"/>
    </location>
</feature>
<feature type="transmembrane region" description="Helical" evidence="1">
    <location>
        <begin position="113"/>
        <end position="132"/>
    </location>
</feature>
<evidence type="ECO:0008006" key="4">
    <source>
        <dbReference type="Google" id="ProtNLM"/>
    </source>
</evidence>
<dbReference type="Proteomes" id="UP000236728">
    <property type="component" value="Unassembled WGS sequence"/>
</dbReference>
<evidence type="ECO:0000313" key="3">
    <source>
        <dbReference type="Proteomes" id="UP000236728"/>
    </source>
</evidence>
<dbReference type="OrthoDB" id="120638at2"/>
<organism evidence="2 3">
    <name type="scientific">Bryocella elongata</name>
    <dbReference type="NCBI Taxonomy" id="863522"/>
    <lineage>
        <taxon>Bacteria</taxon>
        <taxon>Pseudomonadati</taxon>
        <taxon>Acidobacteriota</taxon>
        <taxon>Terriglobia</taxon>
        <taxon>Terriglobales</taxon>
        <taxon>Acidobacteriaceae</taxon>
        <taxon>Bryocella</taxon>
    </lineage>
</organism>